<evidence type="ECO:0000313" key="2">
    <source>
        <dbReference type="Proteomes" id="UP000009173"/>
    </source>
</evidence>
<dbReference type="EMBL" id="CP000527">
    <property type="protein sequence ID" value="ABM29140.1"/>
    <property type="molecule type" value="Genomic_DNA"/>
</dbReference>
<gene>
    <name evidence="1" type="ordered locus">Dvul_2124</name>
</gene>
<reference evidence="2" key="1">
    <citation type="journal article" date="2009" name="Environ. Microbiol.">
        <title>Contribution of mobile genetic elements to Desulfovibrio vulgaris genome plasticity.</title>
        <authorList>
            <person name="Walker C.B."/>
            <person name="Stolyar S."/>
            <person name="Chivian D."/>
            <person name="Pinel N."/>
            <person name="Gabster J.A."/>
            <person name="Dehal P.S."/>
            <person name="He Z."/>
            <person name="Yang Z.K."/>
            <person name="Yen H.C."/>
            <person name="Zhou J."/>
            <person name="Wall J.D."/>
            <person name="Hazen T.C."/>
            <person name="Arkin A.P."/>
            <person name="Stahl D.A."/>
        </authorList>
    </citation>
    <scope>NUCLEOTIDE SEQUENCE [LARGE SCALE GENOMIC DNA]</scope>
    <source>
        <strain evidence="2">DP4</strain>
    </source>
</reference>
<dbReference type="KEGG" id="dvl:Dvul_2124"/>
<name>A0A0H3A9S9_NITV4</name>
<evidence type="ECO:0000313" key="1">
    <source>
        <dbReference type="EMBL" id="ABM29140.1"/>
    </source>
</evidence>
<proteinExistence type="predicted"/>
<protein>
    <submittedName>
        <fullName evidence="1">Uncharacterized protein</fullName>
    </submittedName>
</protein>
<dbReference type="Proteomes" id="UP000009173">
    <property type="component" value="Chromosome"/>
</dbReference>
<accession>A0A0H3A9S9</accession>
<dbReference type="AlphaFoldDB" id="A0A0H3A9S9"/>
<organism evidence="1 2">
    <name type="scientific">Nitratidesulfovibrio vulgaris (strain DP4)</name>
    <name type="common">Desulfovibrio vulgaris</name>
    <dbReference type="NCBI Taxonomy" id="391774"/>
    <lineage>
        <taxon>Bacteria</taxon>
        <taxon>Pseudomonadati</taxon>
        <taxon>Thermodesulfobacteriota</taxon>
        <taxon>Desulfovibrionia</taxon>
        <taxon>Desulfovibrionales</taxon>
        <taxon>Desulfovibrionaceae</taxon>
        <taxon>Nitratidesulfovibrio</taxon>
    </lineage>
</organism>
<dbReference type="HOGENOM" id="CLU_170182_0_0_7"/>
<sequence length="111" mass="13095">MFRWLRNVVRSWREHREQARIIAPQNLRTLADELRELALLTERASPVDTCALFRLRRIRHEMDALVKLTESAEFDHLSVEERLELHESISRAFEQVLESAYTSPAPTARLQ</sequence>
<dbReference type="RefSeq" id="WP_011792671.1">
    <property type="nucleotide sequence ID" value="NC_008751.1"/>
</dbReference>